<dbReference type="AlphaFoldDB" id="A0A6J5V7Z5"/>
<evidence type="ECO:0000313" key="1">
    <source>
        <dbReference type="EMBL" id="CAB4283884.1"/>
    </source>
</evidence>
<dbReference type="EMBL" id="CAEKDK010000006">
    <property type="protein sequence ID" value="CAB4283884.1"/>
    <property type="molecule type" value="Genomic_DNA"/>
</dbReference>
<accession>A0A6J5V7Z5</accession>
<reference evidence="1 2" key="1">
    <citation type="submission" date="2020-05" db="EMBL/GenBank/DDBJ databases">
        <authorList>
            <person name="Campoy J."/>
            <person name="Schneeberger K."/>
            <person name="Spophaly S."/>
        </authorList>
    </citation>
    <scope>NUCLEOTIDE SEQUENCE [LARGE SCALE GENOMIC DNA]</scope>
    <source>
        <strain evidence="1">PruArmRojPasFocal</strain>
    </source>
</reference>
<organism evidence="1 2">
    <name type="scientific">Prunus armeniaca</name>
    <name type="common">Apricot</name>
    <name type="synonym">Armeniaca vulgaris</name>
    <dbReference type="NCBI Taxonomy" id="36596"/>
    <lineage>
        <taxon>Eukaryota</taxon>
        <taxon>Viridiplantae</taxon>
        <taxon>Streptophyta</taxon>
        <taxon>Embryophyta</taxon>
        <taxon>Tracheophyta</taxon>
        <taxon>Spermatophyta</taxon>
        <taxon>Magnoliopsida</taxon>
        <taxon>eudicotyledons</taxon>
        <taxon>Gunneridae</taxon>
        <taxon>Pentapetalae</taxon>
        <taxon>rosids</taxon>
        <taxon>fabids</taxon>
        <taxon>Rosales</taxon>
        <taxon>Rosaceae</taxon>
        <taxon>Amygdaloideae</taxon>
        <taxon>Amygdaleae</taxon>
        <taxon>Prunus</taxon>
    </lineage>
</organism>
<proteinExistence type="predicted"/>
<evidence type="ECO:0000313" key="2">
    <source>
        <dbReference type="Proteomes" id="UP000507222"/>
    </source>
</evidence>
<dbReference type="Proteomes" id="UP000507222">
    <property type="component" value="Unassembled WGS sequence"/>
</dbReference>
<protein>
    <submittedName>
        <fullName evidence="1">Uncharacterized protein</fullName>
    </submittedName>
</protein>
<gene>
    <name evidence="1" type="ORF">CURHAP_LOCUS39215</name>
</gene>
<name>A0A6J5V7Z5_PRUAR</name>
<sequence>MFQSIQHCSFLHHQNERGVTFNVRCSGINYAIDRSHSMISIDNFTIPFKGTAVQAAERSSRHYSSKVNYGGRTWWLDWRSMKGREVEEREKGGDGFSLRICIGGVSSEISQKEEIRESPYVHQLRNLIPQFLKSTP</sequence>